<protein>
    <recommendedName>
        <fullName evidence="13">Replication protein A subunit</fullName>
    </recommendedName>
</protein>
<dbReference type="InterPro" id="IPR036875">
    <property type="entry name" value="Znf_CCHC_sf"/>
</dbReference>
<dbReference type="GO" id="GO:0005662">
    <property type="term" value="C:DNA replication factor A complex"/>
    <property type="evidence" value="ECO:0007669"/>
    <property type="project" value="TreeGrafter"/>
</dbReference>
<dbReference type="InterPro" id="IPR047192">
    <property type="entry name" value="Euk_RPA1_DBD_C"/>
</dbReference>
<evidence type="ECO:0000256" key="9">
    <source>
        <dbReference type="ARBA" id="ARBA00023172"/>
    </source>
</evidence>
<organism evidence="16 17">
    <name type="scientific">Oldenlandia corymbosa var. corymbosa</name>
    <dbReference type="NCBI Taxonomy" id="529605"/>
    <lineage>
        <taxon>Eukaryota</taxon>
        <taxon>Viridiplantae</taxon>
        <taxon>Streptophyta</taxon>
        <taxon>Embryophyta</taxon>
        <taxon>Tracheophyta</taxon>
        <taxon>Spermatophyta</taxon>
        <taxon>Magnoliopsida</taxon>
        <taxon>eudicotyledons</taxon>
        <taxon>Gunneridae</taxon>
        <taxon>Pentapetalae</taxon>
        <taxon>asterids</taxon>
        <taxon>lamiids</taxon>
        <taxon>Gentianales</taxon>
        <taxon>Rubiaceae</taxon>
        <taxon>Rubioideae</taxon>
        <taxon>Spermacoceae</taxon>
        <taxon>Hedyotis-Oldenlandia complex</taxon>
        <taxon>Oldenlandia</taxon>
    </lineage>
</organism>
<dbReference type="PROSITE" id="PS50158">
    <property type="entry name" value="ZF_CCHC"/>
    <property type="match status" value="3"/>
</dbReference>
<dbReference type="GO" id="GO:0007004">
    <property type="term" value="P:telomere maintenance via telomerase"/>
    <property type="evidence" value="ECO:0007669"/>
    <property type="project" value="TreeGrafter"/>
</dbReference>
<feature type="compositionally biased region" description="Polar residues" evidence="14">
    <location>
        <begin position="124"/>
        <end position="150"/>
    </location>
</feature>
<dbReference type="GO" id="GO:0006260">
    <property type="term" value="P:DNA replication"/>
    <property type="evidence" value="ECO:0007669"/>
    <property type="project" value="UniProtKB-KW"/>
</dbReference>
<feature type="domain" description="CCHC-type" evidence="15">
    <location>
        <begin position="783"/>
        <end position="798"/>
    </location>
</feature>
<dbReference type="InterPro" id="IPR012340">
    <property type="entry name" value="NA-bd_OB-fold"/>
</dbReference>
<evidence type="ECO:0000256" key="10">
    <source>
        <dbReference type="ARBA" id="ARBA00023204"/>
    </source>
</evidence>
<accession>A0AAV1CHB3</accession>
<dbReference type="InterPro" id="IPR007199">
    <property type="entry name" value="Rep_factor-A_N"/>
</dbReference>
<dbReference type="Pfam" id="PF04057">
    <property type="entry name" value="Rep-A_N"/>
    <property type="match status" value="1"/>
</dbReference>
<feature type="compositionally biased region" description="Low complexity" evidence="14">
    <location>
        <begin position="189"/>
        <end position="200"/>
    </location>
</feature>
<keyword evidence="10" id="KW-0234">DNA repair</keyword>
<dbReference type="PANTHER" id="PTHR23273">
    <property type="entry name" value="REPLICATION FACTOR A 1, RFA1"/>
    <property type="match status" value="1"/>
</dbReference>
<keyword evidence="9" id="KW-0233">DNA recombination</keyword>
<dbReference type="GO" id="GO:0007140">
    <property type="term" value="P:male meiotic nuclear division"/>
    <property type="evidence" value="ECO:0007669"/>
    <property type="project" value="UniProtKB-ARBA"/>
</dbReference>
<dbReference type="FunFam" id="2.40.50.140:FF:000064">
    <property type="entry name" value="Replication protein A subunit"/>
    <property type="match status" value="1"/>
</dbReference>
<evidence type="ECO:0000313" key="16">
    <source>
        <dbReference type="EMBL" id="CAI9095111.1"/>
    </source>
</evidence>
<evidence type="ECO:0000256" key="13">
    <source>
        <dbReference type="RuleBase" id="RU364130"/>
    </source>
</evidence>
<keyword evidence="5" id="KW-0227">DNA damage</keyword>
<dbReference type="CDD" id="cd04474">
    <property type="entry name" value="RPA1_DBD_A"/>
    <property type="match status" value="1"/>
</dbReference>
<dbReference type="AlphaFoldDB" id="A0AAV1CHB3"/>
<keyword evidence="7 13" id="KW-0862">Zinc</keyword>
<evidence type="ECO:0000256" key="3">
    <source>
        <dbReference type="ARBA" id="ARBA00022705"/>
    </source>
</evidence>
<dbReference type="InterPro" id="IPR004591">
    <property type="entry name" value="Rfa1"/>
</dbReference>
<evidence type="ECO:0000256" key="8">
    <source>
        <dbReference type="ARBA" id="ARBA00023125"/>
    </source>
</evidence>
<keyword evidence="3 13" id="KW-0235">DNA replication</keyword>
<dbReference type="Gene3D" id="4.10.60.10">
    <property type="entry name" value="Zinc finger, CCHC-type"/>
    <property type="match status" value="2"/>
</dbReference>
<dbReference type="Pfam" id="PF00098">
    <property type="entry name" value="zf-CCHC"/>
    <property type="match status" value="2"/>
</dbReference>
<keyword evidence="8 13" id="KW-0238">DNA-binding</keyword>
<evidence type="ECO:0000256" key="7">
    <source>
        <dbReference type="ARBA" id="ARBA00022833"/>
    </source>
</evidence>
<proteinExistence type="inferred from homology"/>
<dbReference type="FunFam" id="2.40.50.140:FF:000090">
    <property type="entry name" value="Replication protein A subunit"/>
    <property type="match status" value="1"/>
</dbReference>
<evidence type="ECO:0000256" key="2">
    <source>
        <dbReference type="ARBA" id="ARBA00005690"/>
    </source>
</evidence>
<evidence type="ECO:0000256" key="1">
    <source>
        <dbReference type="ARBA" id="ARBA00004123"/>
    </source>
</evidence>
<dbReference type="InterPro" id="IPR031657">
    <property type="entry name" value="REPA_OB_2"/>
</dbReference>
<keyword evidence="11 13" id="KW-0539">Nucleus</keyword>
<dbReference type="Proteomes" id="UP001161247">
    <property type="component" value="Chromosome 2"/>
</dbReference>
<feature type="region of interest" description="Disordered" evidence="14">
    <location>
        <begin position="1"/>
        <end position="24"/>
    </location>
</feature>
<evidence type="ECO:0000256" key="11">
    <source>
        <dbReference type="ARBA" id="ARBA00023242"/>
    </source>
</evidence>
<dbReference type="InterPro" id="IPR004365">
    <property type="entry name" value="NA-bd_OB_tRNA"/>
</dbReference>
<evidence type="ECO:0000313" key="17">
    <source>
        <dbReference type="Proteomes" id="UP001161247"/>
    </source>
</evidence>
<dbReference type="EMBL" id="OX459119">
    <property type="protein sequence ID" value="CAI9095111.1"/>
    <property type="molecule type" value="Genomic_DNA"/>
</dbReference>
<dbReference type="GO" id="GO:0006289">
    <property type="term" value="P:nucleotide-excision repair"/>
    <property type="evidence" value="ECO:0007669"/>
    <property type="project" value="TreeGrafter"/>
</dbReference>
<keyword evidence="4 13" id="KW-0479">Metal-binding</keyword>
<comment type="function">
    <text evidence="13">Component of the replication protein A complex (RPA) required for DNA recombination, repair and replication. The activity of RPA is mediated by single-stranded DNA binding and protein interactions. Probably involved in repair of double-strand DNA breaks (DSBs) induced by genotoxic stresses.</text>
</comment>
<dbReference type="Pfam" id="PF16900">
    <property type="entry name" value="REPA_OB_2"/>
    <property type="match status" value="1"/>
</dbReference>
<dbReference type="CDD" id="cd04477">
    <property type="entry name" value="RPA1N"/>
    <property type="match status" value="1"/>
</dbReference>
<dbReference type="InterPro" id="IPR013955">
    <property type="entry name" value="Rep_factor-A_C"/>
</dbReference>
<name>A0AAV1CHB3_OLDCO</name>
<feature type="compositionally biased region" description="Basic and acidic residues" evidence="14">
    <location>
        <begin position="15"/>
        <end position="24"/>
    </location>
</feature>
<comment type="similarity">
    <text evidence="2 13">Belongs to the replication factor A protein 1 family.</text>
</comment>
<gene>
    <name evidence="16" type="ORF">OLC1_LOCUS6147</name>
</gene>
<dbReference type="PANTHER" id="PTHR23273:SF4">
    <property type="entry name" value="REPLICATION PROTEIN A OB DOMAIN-CONTAINING PROTEIN"/>
    <property type="match status" value="1"/>
</dbReference>
<dbReference type="Pfam" id="PF08646">
    <property type="entry name" value="Rep_fac-A_C"/>
    <property type="match status" value="1"/>
</dbReference>
<keyword evidence="17" id="KW-1185">Reference proteome</keyword>
<dbReference type="GO" id="GO:0000724">
    <property type="term" value="P:double-strand break repair via homologous recombination"/>
    <property type="evidence" value="ECO:0007669"/>
    <property type="project" value="TreeGrafter"/>
</dbReference>
<feature type="region of interest" description="Disordered" evidence="14">
    <location>
        <begin position="189"/>
        <end position="242"/>
    </location>
</feature>
<dbReference type="NCBIfam" id="TIGR00617">
    <property type="entry name" value="rpa1"/>
    <property type="match status" value="1"/>
</dbReference>
<dbReference type="SUPFAM" id="SSF50249">
    <property type="entry name" value="Nucleic acid-binding proteins"/>
    <property type="match status" value="4"/>
</dbReference>
<dbReference type="InterPro" id="IPR001878">
    <property type="entry name" value="Znf_CCHC"/>
</dbReference>
<comment type="subunit">
    <text evidence="13">Heterotrimer of RPA1, RPA2 and RPA3 (canonical replication protein A complex).</text>
</comment>
<feature type="region of interest" description="Disordered" evidence="14">
    <location>
        <begin position="124"/>
        <end position="151"/>
    </location>
</feature>
<reference evidence="16" key="1">
    <citation type="submission" date="2023-03" db="EMBL/GenBank/DDBJ databases">
        <authorList>
            <person name="Julca I."/>
        </authorList>
    </citation>
    <scope>NUCLEOTIDE SEQUENCE</scope>
</reference>
<evidence type="ECO:0000256" key="14">
    <source>
        <dbReference type="SAM" id="MobiDB-lite"/>
    </source>
</evidence>
<evidence type="ECO:0000256" key="4">
    <source>
        <dbReference type="ARBA" id="ARBA00022723"/>
    </source>
</evidence>
<dbReference type="GO" id="GO:0003684">
    <property type="term" value="F:damaged DNA binding"/>
    <property type="evidence" value="ECO:0007669"/>
    <property type="project" value="TreeGrafter"/>
</dbReference>
<dbReference type="GO" id="GO:0008270">
    <property type="term" value="F:zinc ion binding"/>
    <property type="evidence" value="ECO:0007669"/>
    <property type="project" value="UniProtKB-KW"/>
</dbReference>
<dbReference type="FunFam" id="2.40.50.140:FF:000041">
    <property type="entry name" value="Replication protein A subunit"/>
    <property type="match status" value="1"/>
</dbReference>
<dbReference type="GO" id="GO:0043047">
    <property type="term" value="F:single-stranded telomeric DNA binding"/>
    <property type="evidence" value="ECO:0007669"/>
    <property type="project" value="TreeGrafter"/>
</dbReference>
<dbReference type="SMART" id="SM00343">
    <property type="entry name" value="ZnF_C2HC"/>
    <property type="match status" value="3"/>
</dbReference>
<feature type="domain" description="CCHC-type" evidence="15">
    <location>
        <begin position="827"/>
        <end position="842"/>
    </location>
</feature>
<dbReference type="CDD" id="cd04476">
    <property type="entry name" value="RPA1_DBD_C"/>
    <property type="match status" value="1"/>
</dbReference>
<evidence type="ECO:0000256" key="6">
    <source>
        <dbReference type="ARBA" id="ARBA00022771"/>
    </source>
</evidence>
<dbReference type="SUPFAM" id="SSF57756">
    <property type="entry name" value="Retrovirus zinc finger-like domains"/>
    <property type="match status" value="1"/>
</dbReference>
<sequence>MNLTEGANGVLADPDNPRNKDPDFKPLLQIQDVRAISTAQNGNASERFRVVLWDGLSLQQGMLATQQNELVRSSKLQKGSIVRLTQFISNRIKDRTIVIIIDLEVILEKCDPIGEPQSSTMIGGNVASSATRSPTSTNVPNQSGYVTGNPVSSSVGSVSSGLASRPNMVAATRPQLPVVDRSASYNAYGGNSGSGTYNSTRVPSAYSNAEPGSGISRTPVNTYLRPPQPSYQQPSSAYTNRGPVTRNEAPARIIPIAALNPYQGRWTIKGRVTAKADLRQYNNQRGDGKVFSFDLLDESSEIRVTCFNAVAEQFYDLIEPGKIYMISKGTLLPAQKNFNHLPNDHEIRLDSYSTVQPCHEDDGSIPFQNWSFRSIGEIEGMDNNCILDVIGVVCSISPSSTIMRKNGTETQKRTLQIKDMSGRSVEITLWGNFCNAEGHTLQNMCDSGVFPVLAIKSGRVNDFNGKAVGTISNSQLFIEPDLPEASRLRDWFEQNGKNTPSVSISRDGMGMICPDVRKTISQIKDEKLGTSDKPDWITVSATLSFIKTDNFYYTACPIKIGDRQCNKKVTNNGDGRWRCDRCDQTVDECDYRYILQMQIQDHTGLTWVTAFQESGEDIMGIPAKDLYQLKHEEQDEDKFNEYMHNALLKKYMFKLKVKEETFSDEQRVKSTVVKAEKLNFESDTRYLFDMIEKLKQEDLGTVPVKSDNVISSSGLNFTSVPVMSENVIPSSGQKSTGLGFGVREPVAASSYGRESGMQPNQGTSFGSQYGGSSVGQTGMVSNCNNCGGSGHSYMNCPNNQPQQSYGGFNNTVSSGPAAGGGAASNECFKCHQFGHWARDCPKESNTGVSSGGGGGGAASSECFKCHQFGHWARDCPNESNAPPAYGRANTGPGRYGNAPRQYVGGF</sequence>
<dbReference type="CDD" id="cd04475">
    <property type="entry name" value="RPA1_DBD_B"/>
    <property type="match status" value="1"/>
</dbReference>
<evidence type="ECO:0000259" key="15">
    <source>
        <dbReference type="PROSITE" id="PS50158"/>
    </source>
</evidence>
<keyword evidence="6 12" id="KW-0863">Zinc-finger</keyword>
<evidence type="ECO:0000256" key="5">
    <source>
        <dbReference type="ARBA" id="ARBA00022763"/>
    </source>
</evidence>
<comment type="subcellular location">
    <subcellularLocation>
        <location evidence="1 13">Nucleus</location>
    </subcellularLocation>
</comment>
<dbReference type="FunFam" id="2.40.50.140:FF:000117">
    <property type="entry name" value="Replication protein A subunit"/>
    <property type="match status" value="1"/>
</dbReference>
<evidence type="ECO:0000256" key="12">
    <source>
        <dbReference type="PROSITE-ProRule" id="PRU00047"/>
    </source>
</evidence>
<dbReference type="Gene3D" id="2.40.50.140">
    <property type="entry name" value="Nucleic acid-binding proteins"/>
    <property type="match status" value="4"/>
</dbReference>
<feature type="domain" description="CCHC-type" evidence="15">
    <location>
        <begin position="862"/>
        <end position="877"/>
    </location>
</feature>
<dbReference type="Pfam" id="PF01336">
    <property type="entry name" value="tRNA_anti-codon"/>
    <property type="match status" value="1"/>
</dbReference>